<sequence length="88" mass="10080">MCDDENELMKNIRKLMMKNENAVHPPFSDEGRRRRRSIPRLIIGAQHNLVISSRKLVVLAHPPRALQLLAEADDDCELHIRISAADND</sequence>
<dbReference type="AlphaFoldDB" id="A0ABD2JGC9"/>
<comment type="caution">
    <text evidence="1">The sequence shown here is derived from an EMBL/GenBank/DDBJ whole genome shotgun (WGS) entry which is preliminary data.</text>
</comment>
<accession>A0ABD2JGC9</accession>
<organism evidence="1 2">
    <name type="scientific">Heterodera trifolii</name>
    <dbReference type="NCBI Taxonomy" id="157864"/>
    <lineage>
        <taxon>Eukaryota</taxon>
        <taxon>Metazoa</taxon>
        <taxon>Ecdysozoa</taxon>
        <taxon>Nematoda</taxon>
        <taxon>Chromadorea</taxon>
        <taxon>Rhabditida</taxon>
        <taxon>Tylenchina</taxon>
        <taxon>Tylenchomorpha</taxon>
        <taxon>Tylenchoidea</taxon>
        <taxon>Heteroderidae</taxon>
        <taxon>Heteroderinae</taxon>
        <taxon>Heterodera</taxon>
    </lineage>
</organism>
<evidence type="ECO:0000313" key="2">
    <source>
        <dbReference type="Proteomes" id="UP001620626"/>
    </source>
</evidence>
<dbReference type="EMBL" id="JBICBT010000977">
    <property type="protein sequence ID" value="KAL3089659.1"/>
    <property type="molecule type" value="Genomic_DNA"/>
</dbReference>
<dbReference type="Proteomes" id="UP001620626">
    <property type="component" value="Unassembled WGS sequence"/>
</dbReference>
<keyword evidence="2" id="KW-1185">Reference proteome</keyword>
<reference evidence="1 2" key="1">
    <citation type="submission" date="2024-10" db="EMBL/GenBank/DDBJ databases">
        <authorList>
            <person name="Kim D."/>
        </authorList>
    </citation>
    <scope>NUCLEOTIDE SEQUENCE [LARGE SCALE GENOMIC DNA]</scope>
    <source>
        <strain evidence="1">BH-2024</strain>
    </source>
</reference>
<evidence type="ECO:0000313" key="1">
    <source>
        <dbReference type="EMBL" id="KAL3089659.1"/>
    </source>
</evidence>
<proteinExistence type="predicted"/>
<protein>
    <submittedName>
        <fullName evidence="1">Uncharacterized protein</fullName>
    </submittedName>
</protein>
<name>A0ABD2JGC9_9BILA</name>
<gene>
    <name evidence="1" type="ORF">niasHT_020438</name>
</gene>